<dbReference type="InterPro" id="IPR036291">
    <property type="entry name" value="NAD(P)-bd_dom_sf"/>
</dbReference>
<evidence type="ECO:0008006" key="3">
    <source>
        <dbReference type="Google" id="ProtNLM"/>
    </source>
</evidence>
<keyword evidence="2" id="KW-1185">Reference proteome</keyword>
<proteinExistence type="predicted"/>
<organism evidence="1 2">
    <name type="scientific">Amylocarpus encephaloides</name>
    <dbReference type="NCBI Taxonomy" id="45428"/>
    <lineage>
        <taxon>Eukaryota</taxon>
        <taxon>Fungi</taxon>
        <taxon>Dikarya</taxon>
        <taxon>Ascomycota</taxon>
        <taxon>Pezizomycotina</taxon>
        <taxon>Leotiomycetes</taxon>
        <taxon>Helotiales</taxon>
        <taxon>Helotiales incertae sedis</taxon>
        <taxon>Amylocarpus</taxon>
    </lineage>
</organism>
<sequence>MKIILTGATGMIGLEVLAQCIKSPSVTQIIVLIRKPLPESTSTSPKIRVIIHENFLSYPDSVLQQLSGAQACIWAQGVVKAKTCELQREINVTYPLTFIEAIRPYLRPELLSQQRKFNFIYISGLACERNMDRKLWVLSQARKIKGEMENHLIAQTGANTDTFAGYITRPGSVIPPNSKLMDVLGVLTSPIYPVMKVEELAVAMIDISLNGLLERSEDVKLEDYLTIMHDELQRRGREILKSGL</sequence>
<evidence type="ECO:0000313" key="1">
    <source>
        <dbReference type="EMBL" id="KAG9235654.1"/>
    </source>
</evidence>
<dbReference type="OrthoDB" id="3535423at2759"/>
<dbReference type="PANTHER" id="PTHR14097">
    <property type="entry name" value="OXIDOREDUCTASE HTATIP2"/>
    <property type="match status" value="1"/>
</dbReference>
<name>A0A9P7YKS7_9HELO</name>
<dbReference type="SUPFAM" id="SSF51735">
    <property type="entry name" value="NAD(P)-binding Rossmann-fold domains"/>
    <property type="match status" value="1"/>
</dbReference>
<comment type="caution">
    <text evidence="1">The sequence shown here is derived from an EMBL/GenBank/DDBJ whole genome shotgun (WGS) entry which is preliminary data.</text>
</comment>
<reference evidence="1" key="1">
    <citation type="journal article" date="2021" name="IMA Fungus">
        <title>Genomic characterization of three marine fungi, including Emericellopsis atlantica sp. nov. with signatures of a generalist lifestyle and marine biomass degradation.</title>
        <authorList>
            <person name="Hagestad O.C."/>
            <person name="Hou L."/>
            <person name="Andersen J.H."/>
            <person name="Hansen E.H."/>
            <person name="Altermark B."/>
            <person name="Li C."/>
            <person name="Kuhnert E."/>
            <person name="Cox R.J."/>
            <person name="Crous P.W."/>
            <person name="Spatafora J.W."/>
            <person name="Lail K."/>
            <person name="Amirebrahimi M."/>
            <person name="Lipzen A."/>
            <person name="Pangilinan J."/>
            <person name="Andreopoulos W."/>
            <person name="Hayes R.D."/>
            <person name="Ng V."/>
            <person name="Grigoriev I.V."/>
            <person name="Jackson S.A."/>
            <person name="Sutton T.D.S."/>
            <person name="Dobson A.D.W."/>
            <person name="Rama T."/>
        </authorList>
    </citation>
    <scope>NUCLEOTIDE SEQUENCE</scope>
    <source>
        <strain evidence="1">TRa018bII</strain>
    </source>
</reference>
<dbReference type="Proteomes" id="UP000824998">
    <property type="component" value="Unassembled WGS sequence"/>
</dbReference>
<dbReference type="AlphaFoldDB" id="A0A9P7YKS7"/>
<dbReference type="EMBL" id="MU251426">
    <property type="protein sequence ID" value="KAG9235654.1"/>
    <property type="molecule type" value="Genomic_DNA"/>
</dbReference>
<dbReference type="Gene3D" id="3.40.50.720">
    <property type="entry name" value="NAD(P)-binding Rossmann-like Domain"/>
    <property type="match status" value="1"/>
</dbReference>
<dbReference type="PANTHER" id="PTHR14097:SF9">
    <property type="entry name" value="EPIMERASE, PUTATIVE (AFU_ORTHOLOGUE AFUA_8G07320)-RELATED"/>
    <property type="match status" value="1"/>
</dbReference>
<evidence type="ECO:0000313" key="2">
    <source>
        <dbReference type="Proteomes" id="UP000824998"/>
    </source>
</evidence>
<gene>
    <name evidence="1" type="ORF">BJ875DRAFT_373780</name>
</gene>
<protein>
    <recommendedName>
        <fullName evidence="3">Thioester reductase (TE) domain-containing protein</fullName>
    </recommendedName>
</protein>
<accession>A0A9P7YKS7</accession>